<feature type="region of interest" description="Disordered" evidence="1">
    <location>
        <begin position="25"/>
        <end position="57"/>
    </location>
</feature>
<organism evidence="2 3">
    <name type="scientific">Glycomyces buryatensis</name>
    <dbReference type="NCBI Taxonomy" id="2570927"/>
    <lineage>
        <taxon>Bacteria</taxon>
        <taxon>Bacillati</taxon>
        <taxon>Actinomycetota</taxon>
        <taxon>Actinomycetes</taxon>
        <taxon>Glycomycetales</taxon>
        <taxon>Glycomycetaceae</taxon>
        <taxon>Glycomyces</taxon>
    </lineage>
</organism>
<gene>
    <name evidence="2" type="ORF">FAB82_24355</name>
</gene>
<name>A0A4S8Q1H3_9ACTN</name>
<sequence>MTDNQGNTPDSDRPEWLKEVLQKAAEEEPPNGLDMSRAWRYTQPLGRDDEGNPQVPLTPEEMQRIKDIREGRVVIEGPVDLDF</sequence>
<comment type="caution">
    <text evidence="2">The sequence shown here is derived from an EMBL/GenBank/DDBJ whole genome shotgun (WGS) entry which is preliminary data.</text>
</comment>
<reference evidence="3" key="1">
    <citation type="submission" date="2019-04" db="EMBL/GenBank/DDBJ databases">
        <title>Nocardioides xinjiangensis sp. nov.</title>
        <authorList>
            <person name="Liu S."/>
        </authorList>
    </citation>
    <scope>NUCLEOTIDE SEQUENCE [LARGE SCALE GENOMIC DNA]</scope>
    <source>
        <strain evidence="3">18</strain>
    </source>
</reference>
<dbReference type="EMBL" id="STGY01000080">
    <property type="protein sequence ID" value="THV34389.1"/>
    <property type="molecule type" value="Genomic_DNA"/>
</dbReference>
<protein>
    <submittedName>
        <fullName evidence="2">Uncharacterized protein</fullName>
    </submittedName>
</protein>
<keyword evidence="3" id="KW-1185">Reference proteome</keyword>
<dbReference type="AlphaFoldDB" id="A0A4S8Q1H3"/>
<dbReference type="Proteomes" id="UP000308760">
    <property type="component" value="Unassembled WGS sequence"/>
</dbReference>
<evidence type="ECO:0000313" key="2">
    <source>
        <dbReference type="EMBL" id="THV34389.1"/>
    </source>
</evidence>
<reference evidence="2 3" key="2">
    <citation type="submission" date="2019-05" db="EMBL/GenBank/DDBJ databases">
        <title>Glycomyces buryatensis sp. nov.</title>
        <authorList>
            <person name="Nikitina E."/>
        </authorList>
    </citation>
    <scope>NUCLEOTIDE SEQUENCE [LARGE SCALE GENOMIC DNA]</scope>
    <source>
        <strain evidence="2 3">18</strain>
    </source>
</reference>
<evidence type="ECO:0000256" key="1">
    <source>
        <dbReference type="SAM" id="MobiDB-lite"/>
    </source>
</evidence>
<evidence type="ECO:0000313" key="3">
    <source>
        <dbReference type="Proteomes" id="UP000308760"/>
    </source>
</evidence>
<proteinExistence type="predicted"/>
<accession>A0A4S8Q1H3</accession>
<dbReference type="RefSeq" id="WP_136537167.1">
    <property type="nucleotide sequence ID" value="NZ_STGY01000080.1"/>
</dbReference>